<keyword evidence="2" id="KW-1185">Reference proteome</keyword>
<name>A0AAW1TSX0_9CUCU</name>
<comment type="caution">
    <text evidence="1">The sequence shown here is derived from an EMBL/GenBank/DDBJ whole genome shotgun (WGS) entry which is preliminary data.</text>
</comment>
<evidence type="ECO:0000313" key="1">
    <source>
        <dbReference type="EMBL" id="KAK9874661.1"/>
    </source>
</evidence>
<proteinExistence type="predicted"/>
<gene>
    <name evidence="1" type="ORF">WA026_005484</name>
</gene>
<protein>
    <submittedName>
        <fullName evidence="1">Uncharacterized protein</fullName>
    </submittedName>
</protein>
<sequence>MGSKERGIPLIQQRFWTECTNRANEINIESFCKHQSKYDQLTDVEPKKLVTTEMKEDLARSKRATIRSIHRHVIPKTQYPDIMAYNEGIIPTPWNYRSHKMN</sequence>
<reference evidence="1 2" key="1">
    <citation type="submission" date="2023-03" db="EMBL/GenBank/DDBJ databases">
        <title>Genome insight into feeding habits of ladybird beetles.</title>
        <authorList>
            <person name="Li H.-S."/>
            <person name="Huang Y.-H."/>
            <person name="Pang H."/>
        </authorList>
    </citation>
    <scope>NUCLEOTIDE SEQUENCE [LARGE SCALE GENOMIC DNA]</scope>
    <source>
        <strain evidence="1">SYSU_2023b</strain>
        <tissue evidence="1">Whole body</tissue>
    </source>
</reference>
<evidence type="ECO:0000313" key="2">
    <source>
        <dbReference type="Proteomes" id="UP001431783"/>
    </source>
</evidence>
<accession>A0AAW1TSX0</accession>
<organism evidence="1 2">
    <name type="scientific">Henosepilachna vigintioctopunctata</name>
    <dbReference type="NCBI Taxonomy" id="420089"/>
    <lineage>
        <taxon>Eukaryota</taxon>
        <taxon>Metazoa</taxon>
        <taxon>Ecdysozoa</taxon>
        <taxon>Arthropoda</taxon>
        <taxon>Hexapoda</taxon>
        <taxon>Insecta</taxon>
        <taxon>Pterygota</taxon>
        <taxon>Neoptera</taxon>
        <taxon>Endopterygota</taxon>
        <taxon>Coleoptera</taxon>
        <taxon>Polyphaga</taxon>
        <taxon>Cucujiformia</taxon>
        <taxon>Coccinelloidea</taxon>
        <taxon>Coccinellidae</taxon>
        <taxon>Epilachninae</taxon>
        <taxon>Epilachnini</taxon>
        <taxon>Henosepilachna</taxon>
    </lineage>
</organism>
<dbReference type="AlphaFoldDB" id="A0AAW1TSX0"/>
<dbReference type="EMBL" id="JARQZJ010000032">
    <property type="protein sequence ID" value="KAK9874661.1"/>
    <property type="molecule type" value="Genomic_DNA"/>
</dbReference>
<dbReference type="Proteomes" id="UP001431783">
    <property type="component" value="Unassembled WGS sequence"/>
</dbReference>